<sequence>MTSRFQVSSVNKEVSFVPNIDNEDNFPLNECPPRSTTIAMKTPDVQIRIFNVDSQPIQE</sequence>
<evidence type="ECO:0000313" key="2">
    <source>
        <dbReference type="Proteomes" id="UP000605970"/>
    </source>
</evidence>
<proteinExistence type="predicted"/>
<evidence type="ECO:0000313" key="1">
    <source>
        <dbReference type="EMBL" id="KAF7639835.1"/>
    </source>
</evidence>
<keyword evidence="2" id="KW-1185">Reference proteome</keyword>
<comment type="caution">
    <text evidence="1">The sequence shown here is derived from an EMBL/GenBank/DDBJ whole genome shotgun (WGS) entry which is preliminary data.</text>
</comment>
<dbReference type="EMBL" id="JABEBT010000003">
    <property type="protein sequence ID" value="KAF7639835.1"/>
    <property type="molecule type" value="Genomic_DNA"/>
</dbReference>
<organism evidence="1 2">
    <name type="scientific">Meloidogyne graminicola</name>
    <dbReference type="NCBI Taxonomy" id="189291"/>
    <lineage>
        <taxon>Eukaryota</taxon>
        <taxon>Metazoa</taxon>
        <taxon>Ecdysozoa</taxon>
        <taxon>Nematoda</taxon>
        <taxon>Chromadorea</taxon>
        <taxon>Rhabditida</taxon>
        <taxon>Tylenchina</taxon>
        <taxon>Tylenchomorpha</taxon>
        <taxon>Tylenchoidea</taxon>
        <taxon>Meloidogynidae</taxon>
        <taxon>Meloidogyninae</taxon>
        <taxon>Meloidogyne</taxon>
    </lineage>
</organism>
<dbReference type="Proteomes" id="UP000605970">
    <property type="component" value="Unassembled WGS sequence"/>
</dbReference>
<name>A0A8T0A354_9BILA</name>
<dbReference type="AlphaFoldDB" id="A0A8T0A354"/>
<accession>A0A8T0A354</accession>
<dbReference type="OrthoDB" id="10508706at2759"/>
<protein>
    <submittedName>
        <fullName evidence="1">Uncharacterized protein</fullName>
    </submittedName>
</protein>
<gene>
    <name evidence="1" type="ORF">Mgra_00000755</name>
</gene>
<reference evidence="1" key="1">
    <citation type="journal article" date="2020" name="Ecol. Evol.">
        <title>Genome structure and content of the rice root-knot nematode (Meloidogyne graminicola).</title>
        <authorList>
            <person name="Phan N.T."/>
            <person name="Danchin E.G.J."/>
            <person name="Klopp C."/>
            <person name="Perfus-Barbeoch L."/>
            <person name="Kozlowski D.K."/>
            <person name="Koutsovoulos G.D."/>
            <person name="Lopez-Roques C."/>
            <person name="Bouchez O."/>
            <person name="Zahm M."/>
            <person name="Besnard G."/>
            <person name="Bellafiore S."/>
        </authorList>
    </citation>
    <scope>NUCLEOTIDE SEQUENCE</scope>
    <source>
        <strain evidence="1">VN-18</strain>
    </source>
</reference>